<dbReference type="OrthoDB" id="10630394at2759"/>
<gene>
    <name evidence="2" type="ORF">WN51_04304</name>
</gene>
<feature type="compositionally biased region" description="Gly residues" evidence="1">
    <location>
        <begin position="420"/>
        <end position="432"/>
    </location>
</feature>
<evidence type="ECO:0000256" key="1">
    <source>
        <dbReference type="SAM" id="MobiDB-lite"/>
    </source>
</evidence>
<organism evidence="2 3">
    <name type="scientific">Melipona quadrifasciata</name>
    <dbReference type="NCBI Taxonomy" id="166423"/>
    <lineage>
        <taxon>Eukaryota</taxon>
        <taxon>Metazoa</taxon>
        <taxon>Ecdysozoa</taxon>
        <taxon>Arthropoda</taxon>
        <taxon>Hexapoda</taxon>
        <taxon>Insecta</taxon>
        <taxon>Pterygota</taxon>
        <taxon>Neoptera</taxon>
        <taxon>Endopterygota</taxon>
        <taxon>Hymenoptera</taxon>
        <taxon>Apocrita</taxon>
        <taxon>Aculeata</taxon>
        <taxon>Apoidea</taxon>
        <taxon>Anthophila</taxon>
        <taxon>Apidae</taxon>
        <taxon>Melipona</taxon>
    </lineage>
</organism>
<dbReference type="AlphaFoldDB" id="A0A0N0BCN6"/>
<evidence type="ECO:0000313" key="3">
    <source>
        <dbReference type="Proteomes" id="UP000053105"/>
    </source>
</evidence>
<feature type="region of interest" description="Disordered" evidence="1">
    <location>
        <begin position="412"/>
        <end position="440"/>
    </location>
</feature>
<proteinExistence type="predicted"/>
<dbReference type="Proteomes" id="UP000053105">
    <property type="component" value="Unassembled WGS sequence"/>
</dbReference>
<dbReference type="EMBL" id="KQ435896">
    <property type="protein sequence ID" value="KOX69268.1"/>
    <property type="molecule type" value="Genomic_DNA"/>
</dbReference>
<name>A0A0N0BCN6_9HYME</name>
<keyword evidence="3" id="KW-1185">Reference proteome</keyword>
<protein>
    <submittedName>
        <fullName evidence="2">Uncharacterized protein</fullName>
    </submittedName>
</protein>
<feature type="region of interest" description="Disordered" evidence="1">
    <location>
        <begin position="106"/>
        <end position="139"/>
    </location>
</feature>
<feature type="region of interest" description="Disordered" evidence="1">
    <location>
        <begin position="360"/>
        <end position="389"/>
    </location>
</feature>
<accession>A0A0N0BCN6</accession>
<sequence length="725" mass="80306">MKQFRNLSEIYNKHNRERLNMYNIELFARFQVKGSRVEDGAGKDRACVYSVCTCDRVSICIKYRKIYLPRSCVAPEVAECVLEPVVDLVQRQLFLRRLDDRLRKREENEKNSRKPTAREWEADRRAERGRGRGVGENKGVERGERVLFPHAKRVHPLRKSLKPPKERGKKVDSTLLDVKASTLQHVGQPYTVGRAGSTRNKETTEASLPILFFNARPTGTLGINHFPEGAEKTLPPAKESADLSLIRRLMGPAMLGMVGIVDMLPGMFGNGGIPDMFDMLGIGGIGAPPAEGGNCPPAGDLTADTNADIDTGDTCETPKFGGGWFISAVDRFNFGILEPRLLPMTRRTLVVPGKPFVSPRAGGASWRLTGPVPSATESPAARPLASEPWPAPSIGRPTCAPCSSACGNCQTKNTGRSKGRGGGGGGGGGGGTGDRRKGIRPRGITMRSNVVNINETKRSLIYTTMIISSTCLWAFLDSMNLESYQENQQWSMIIRAKLRVFFKLFVLNSSTALPKRIVTLKTQTLLKKVLALRDLQLLYQALLLERQLLKRGGRLLLVRRLQKMRLLNDIELQLFLQLLYRLLQLLPAQLRELVLMLQAIQRTAVNLLAAASHNLHCCFATTLEDGELLLGVEEERSRGGVEELHLDAAEQISKANNSPRRWQEEDRGQLMGSQKTNNETQRLMAMLNCLGVDPTRLTRNPPDVASGIIKMRTIPITIQRPSAPI</sequence>
<reference evidence="2 3" key="1">
    <citation type="submission" date="2015-07" db="EMBL/GenBank/DDBJ databases">
        <title>The genome of Melipona quadrifasciata.</title>
        <authorList>
            <person name="Pan H."/>
            <person name="Kapheim K."/>
        </authorList>
    </citation>
    <scope>NUCLEOTIDE SEQUENCE [LARGE SCALE GENOMIC DNA]</scope>
    <source>
        <strain evidence="2">0111107301</strain>
        <tissue evidence="2">Whole body</tissue>
    </source>
</reference>
<feature type="region of interest" description="Disordered" evidence="1">
    <location>
        <begin position="655"/>
        <end position="674"/>
    </location>
</feature>
<evidence type="ECO:0000313" key="2">
    <source>
        <dbReference type="EMBL" id="KOX69268.1"/>
    </source>
</evidence>